<dbReference type="EMBL" id="KV423915">
    <property type="protein sequence ID" value="KZT62667.1"/>
    <property type="molecule type" value="Genomic_DNA"/>
</dbReference>
<proteinExistence type="predicted"/>
<dbReference type="Proteomes" id="UP000076842">
    <property type="component" value="Unassembled WGS sequence"/>
</dbReference>
<evidence type="ECO:0000313" key="3">
    <source>
        <dbReference type="Proteomes" id="UP000076842"/>
    </source>
</evidence>
<feature type="signal peptide" evidence="1">
    <location>
        <begin position="1"/>
        <end position="19"/>
    </location>
</feature>
<evidence type="ECO:0000256" key="1">
    <source>
        <dbReference type="SAM" id="SignalP"/>
    </source>
</evidence>
<keyword evidence="1" id="KW-0732">Signal</keyword>
<protein>
    <submittedName>
        <fullName evidence="2">Uncharacterized protein</fullName>
    </submittedName>
</protein>
<dbReference type="AlphaFoldDB" id="A0A165K4J6"/>
<dbReference type="STRING" id="1353952.A0A165K4J6"/>
<dbReference type="InParanoid" id="A0A165K4J6"/>
<name>A0A165K4J6_9BASI</name>
<reference evidence="2 3" key="1">
    <citation type="journal article" date="2016" name="Mol. Biol. Evol.">
        <title>Comparative Genomics of Early-Diverging Mushroom-Forming Fungi Provides Insights into the Origins of Lignocellulose Decay Capabilities.</title>
        <authorList>
            <person name="Nagy L.G."/>
            <person name="Riley R."/>
            <person name="Tritt A."/>
            <person name="Adam C."/>
            <person name="Daum C."/>
            <person name="Floudas D."/>
            <person name="Sun H."/>
            <person name="Yadav J.S."/>
            <person name="Pangilinan J."/>
            <person name="Larsson K.H."/>
            <person name="Matsuura K."/>
            <person name="Barry K."/>
            <person name="Labutti K."/>
            <person name="Kuo R."/>
            <person name="Ohm R.A."/>
            <person name="Bhattacharya S.S."/>
            <person name="Shirouzu T."/>
            <person name="Yoshinaga Y."/>
            <person name="Martin F.M."/>
            <person name="Grigoriev I.V."/>
            <person name="Hibbett D.S."/>
        </authorList>
    </citation>
    <scope>NUCLEOTIDE SEQUENCE [LARGE SCALE GENOMIC DNA]</scope>
    <source>
        <strain evidence="2 3">HHB12733</strain>
    </source>
</reference>
<gene>
    <name evidence="2" type="ORF">CALCODRAFT_478965</name>
</gene>
<accession>A0A165K4J6</accession>
<sequence>MLSFSRLTLALAVVGAAVAAPTKRAVAYYNPNNGGGSEVDIVSAGLGEPMNVIISGLSDSTIISSQSNFLSFAQDIGFSTECLGIHIGAAQQANLGDGNGAVDQLVEYRENYNPGGTCLESLIGGNHLRGWIQNGPSANSGAWFLAVSQEENATENHDIVPNGYNIGRDALVANANAWAAGQSAYSLTVEYVSGLLPAGSDGINHGISQDGQVAVITVTKN</sequence>
<evidence type="ECO:0000313" key="2">
    <source>
        <dbReference type="EMBL" id="KZT62667.1"/>
    </source>
</evidence>
<feature type="chain" id="PRO_5007860531" evidence="1">
    <location>
        <begin position="20"/>
        <end position="221"/>
    </location>
</feature>
<keyword evidence="3" id="KW-1185">Reference proteome</keyword>
<dbReference type="OrthoDB" id="2310204at2759"/>
<organism evidence="2 3">
    <name type="scientific">Calocera cornea HHB12733</name>
    <dbReference type="NCBI Taxonomy" id="1353952"/>
    <lineage>
        <taxon>Eukaryota</taxon>
        <taxon>Fungi</taxon>
        <taxon>Dikarya</taxon>
        <taxon>Basidiomycota</taxon>
        <taxon>Agaricomycotina</taxon>
        <taxon>Dacrymycetes</taxon>
        <taxon>Dacrymycetales</taxon>
        <taxon>Dacrymycetaceae</taxon>
        <taxon>Calocera</taxon>
    </lineage>
</organism>